<proteinExistence type="predicted"/>
<dbReference type="EMBL" id="LNQE01001324">
    <property type="protein sequence ID" value="KUG19125.1"/>
    <property type="molecule type" value="Genomic_DNA"/>
</dbReference>
<evidence type="ECO:0000256" key="1">
    <source>
        <dbReference type="SAM" id="MobiDB-lite"/>
    </source>
</evidence>
<feature type="region of interest" description="Disordered" evidence="1">
    <location>
        <begin position="1"/>
        <end position="24"/>
    </location>
</feature>
<feature type="compositionally biased region" description="Basic and acidic residues" evidence="1">
    <location>
        <begin position="1"/>
        <end position="20"/>
    </location>
</feature>
<dbReference type="AlphaFoldDB" id="A0A0W8FE19"/>
<accession>A0A0W8FE19</accession>
<gene>
    <name evidence="2" type="ORF">ASZ90_011159</name>
</gene>
<protein>
    <submittedName>
        <fullName evidence="2">Uncharacterized protein</fullName>
    </submittedName>
</protein>
<comment type="caution">
    <text evidence="2">The sequence shown here is derived from an EMBL/GenBank/DDBJ whole genome shotgun (WGS) entry which is preliminary data.</text>
</comment>
<organism evidence="2">
    <name type="scientific">hydrocarbon metagenome</name>
    <dbReference type="NCBI Taxonomy" id="938273"/>
    <lineage>
        <taxon>unclassified sequences</taxon>
        <taxon>metagenomes</taxon>
        <taxon>ecological metagenomes</taxon>
    </lineage>
</organism>
<evidence type="ECO:0000313" key="2">
    <source>
        <dbReference type="EMBL" id="KUG19125.1"/>
    </source>
</evidence>
<name>A0A0W8FE19_9ZZZZ</name>
<sequence>MEEPEEQAHLKGGETGDRAAARKARGLRMTRAFSLQRWNE</sequence>
<reference evidence="2" key="1">
    <citation type="journal article" date="2015" name="Proc. Natl. Acad. Sci. U.S.A.">
        <title>Networks of energetic and metabolic interactions define dynamics in microbial communities.</title>
        <authorList>
            <person name="Embree M."/>
            <person name="Liu J.K."/>
            <person name="Al-Bassam M.M."/>
            <person name="Zengler K."/>
        </authorList>
    </citation>
    <scope>NUCLEOTIDE SEQUENCE</scope>
</reference>